<name>A0A6C0HPQ6_9ZZZZ</name>
<evidence type="ECO:0008006" key="2">
    <source>
        <dbReference type="Google" id="ProtNLM"/>
    </source>
</evidence>
<dbReference type="EMBL" id="MN739998">
    <property type="protein sequence ID" value="QHT82337.1"/>
    <property type="molecule type" value="Genomic_DNA"/>
</dbReference>
<dbReference type="Gene3D" id="3.30.160.60">
    <property type="entry name" value="Classic Zinc Finger"/>
    <property type="match status" value="1"/>
</dbReference>
<reference evidence="1" key="1">
    <citation type="journal article" date="2020" name="Nature">
        <title>Giant virus diversity and host interactions through global metagenomics.</title>
        <authorList>
            <person name="Schulz F."/>
            <person name="Roux S."/>
            <person name="Paez-Espino D."/>
            <person name="Jungbluth S."/>
            <person name="Walsh D.A."/>
            <person name="Denef V.J."/>
            <person name="McMahon K.D."/>
            <person name="Konstantinidis K.T."/>
            <person name="Eloe-Fadrosh E.A."/>
            <person name="Kyrpides N.C."/>
            <person name="Woyke T."/>
        </authorList>
    </citation>
    <scope>NUCLEOTIDE SEQUENCE</scope>
    <source>
        <strain evidence="1">GVMAG-M-3300023184-161</strain>
    </source>
</reference>
<accession>A0A6C0HPQ6</accession>
<proteinExistence type="predicted"/>
<dbReference type="AlphaFoldDB" id="A0A6C0HPQ6"/>
<protein>
    <recommendedName>
        <fullName evidence="2">C2H2-type domain-containing protein</fullName>
    </recommendedName>
</protein>
<evidence type="ECO:0000313" key="1">
    <source>
        <dbReference type="EMBL" id="QHT82337.1"/>
    </source>
</evidence>
<organism evidence="1">
    <name type="scientific">viral metagenome</name>
    <dbReference type="NCBI Taxonomy" id="1070528"/>
    <lineage>
        <taxon>unclassified sequences</taxon>
        <taxon>metagenomes</taxon>
        <taxon>organismal metagenomes</taxon>
    </lineage>
</organism>
<sequence>MPKKMPIFFNCEICVFRCSKKSNYDAHILTRKHSFNTKNAVSGDTVTCINCNKNYKTRTGLWYHMKSCGSNGSVSKELSETESLKILVTEVIKNNSELQKQNIELHKKIIDVCSNNASSNVTNIQNNNKTFNLNFFLNEKCKDAMNISEFADTFNIQFSELESVGELGYIDGITKIIVGRLKDMDIYRRPVHCSDTKRETIYIKDENKWEKENTDTPKLRQAIKNVSFKNMKLVSEWSEANPDSKLIDTKLNDKYMNLIKQSTGGSGDILENEDKIIRRIAKELVIDKYD</sequence>